<feature type="compositionally biased region" description="Polar residues" evidence="1">
    <location>
        <begin position="112"/>
        <end position="137"/>
    </location>
</feature>
<feature type="region of interest" description="Disordered" evidence="1">
    <location>
        <begin position="214"/>
        <end position="279"/>
    </location>
</feature>
<gene>
    <name evidence="2" type="ORF">THAOC_02452</name>
</gene>
<dbReference type="Proteomes" id="UP000266841">
    <property type="component" value="Unassembled WGS sequence"/>
</dbReference>
<proteinExistence type="predicted"/>
<feature type="region of interest" description="Disordered" evidence="1">
    <location>
        <begin position="386"/>
        <end position="405"/>
    </location>
</feature>
<dbReference type="EMBL" id="AGNL01002704">
    <property type="protein sequence ID" value="EJK75814.1"/>
    <property type="molecule type" value="Genomic_DNA"/>
</dbReference>
<accession>K0TFJ2</accession>
<organism evidence="2 3">
    <name type="scientific">Thalassiosira oceanica</name>
    <name type="common">Marine diatom</name>
    <dbReference type="NCBI Taxonomy" id="159749"/>
    <lineage>
        <taxon>Eukaryota</taxon>
        <taxon>Sar</taxon>
        <taxon>Stramenopiles</taxon>
        <taxon>Ochrophyta</taxon>
        <taxon>Bacillariophyta</taxon>
        <taxon>Coscinodiscophyceae</taxon>
        <taxon>Thalassiosirophycidae</taxon>
        <taxon>Thalassiosirales</taxon>
        <taxon>Thalassiosiraceae</taxon>
        <taxon>Thalassiosira</taxon>
    </lineage>
</organism>
<protein>
    <submittedName>
        <fullName evidence="2">Uncharacterized protein</fullName>
    </submittedName>
</protein>
<feature type="region of interest" description="Disordered" evidence="1">
    <location>
        <begin position="83"/>
        <end position="178"/>
    </location>
</feature>
<sequence length="405" mass="44449">MHPMQDDNDGSSMRFRRSSQASARAANERMIAYPLPRNSHTVRFESMPTSEKKDLQGDLEVKHPNLQIQVDCFLPASTGATVSNPITPSPQPFRAAQSSRSSSSGVVKIDGCSSNENPFQQSQKRVGYDGTSQTPSLQLLKPTASSIGHRRSNNNTSQESPPPRTHWANPGPARESNLNTISNMATSRLAQMSFENTPKSPLEPFECLNLKGSSTFDDNLTNNTDSSNNLDEYFEDDPSIRPQRKFQRSSTWSPGFDHSPFDSGGGRGRGNPPDTLRSDLLDPVASQLWDEDARLKLDPLCLSSRAVPSFRSSSTGALASSCPTNPMFTTRSDSPRVRTNAESPTLPPPASPNPLFREVSSSLLDVKSTDDLNRLARPVAMKCQKRLSIPPRRLSTPDRATTYKA</sequence>
<feature type="compositionally biased region" description="Polar residues" evidence="1">
    <location>
        <begin position="315"/>
        <end position="332"/>
    </location>
</feature>
<keyword evidence="3" id="KW-1185">Reference proteome</keyword>
<feature type="region of interest" description="Disordered" evidence="1">
    <location>
        <begin position="311"/>
        <end position="356"/>
    </location>
</feature>
<evidence type="ECO:0000313" key="2">
    <source>
        <dbReference type="EMBL" id="EJK75814.1"/>
    </source>
</evidence>
<evidence type="ECO:0000256" key="1">
    <source>
        <dbReference type="SAM" id="MobiDB-lite"/>
    </source>
</evidence>
<feature type="compositionally biased region" description="Low complexity" evidence="1">
    <location>
        <begin position="214"/>
        <end position="231"/>
    </location>
</feature>
<reference evidence="2 3" key="1">
    <citation type="journal article" date="2012" name="Genome Biol.">
        <title>Genome and low-iron response of an oceanic diatom adapted to chronic iron limitation.</title>
        <authorList>
            <person name="Lommer M."/>
            <person name="Specht M."/>
            <person name="Roy A.S."/>
            <person name="Kraemer L."/>
            <person name="Andreson R."/>
            <person name="Gutowska M.A."/>
            <person name="Wolf J."/>
            <person name="Bergner S.V."/>
            <person name="Schilhabel M.B."/>
            <person name="Klostermeier U.C."/>
            <person name="Beiko R.G."/>
            <person name="Rosenstiel P."/>
            <person name="Hippler M."/>
            <person name="Laroche J."/>
        </authorList>
    </citation>
    <scope>NUCLEOTIDE SEQUENCE [LARGE SCALE GENOMIC DNA]</scope>
    <source>
        <strain evidence="2 3">CCMP1005</strain>
    </source>
</reference>
<name>K0TFJ2_THAOC</name>
<comment type="caution">
    <text evidence="2">The sequence shown here is derived from an EMBL/GenBank/DDBJ whole genome shotgun (WGS) entry which is preliminary data.</text>
</comment>
<dbReference type="AlphaFoldDB" id="K0TFJ2"/>
<evidence type="ECO:0000313" key="3">
    <source>
        <dbReference type="Proteomes" id="UP000266841"/>
    </source>
</evidence>
<feature type="region of interest" description="Disordered" evidence="1">
    <location>
        <begin position="1"/>
        <end position="56"/>
    </location>
</feature>